<feature type="transmembrane region" description="Helical" evidence="2">
    <location>
        <begin position="375"/>
        <end position="395"/>
    </location>
</feature>
<dbReference type="Proteomes" id="UP000027120">
    <property type="component" value="Unassembled WGS sequence"/>
</dbReference>
<dbReference type="EMBL" id="KK784955">
    <property type="protein sequence ID" value="KDO57981.1"/>
    <property type="molecule type" value="Genomic_DNA"/>
</dbReference>
<evidence type="ECO:0000313" key="4">
    <source>
        <dbReference type="Proteomes" id="UP000027120"/>
    </source>
</evidence>
<sequence length="461" mass="51044">MAQSLDDGEFWLPPQFLTDDDILMDLSMTNNSNIKKSSNNKEGFDLEADATKSLFPFEFPYGFGAFGHSSSDLSSPVESVVGSTETESDEEDYIAGLTRQIAHSTLEDDAFAADKTKARFVSGSPQSTLCTVGRGCGCRQGSSRGSPGCQSQVSSPPETWDLLYAAAGEVARMRMNEESYGYHQHNGGLLCPPRKPSPISVPLKNHHPNHFDAAGGIYSRQHQLLSHQRLQATQFQQLKQQQQQQQQQMMKQQQGSSVWGGPQQQTQSKPNGLYQVGGMNRLTRSNSNNGRSLGLSPSAWPPLQHAATQQQQNGSGMRAVFLGAPSAKRECAGTGVFLPRRINTPTEPRKKSGEYIFFPFCSNFKSICSVLFRDLILLFYFFPLITACSTVLLPAKVVQALNLNFDDKGAPFYPRFGSFMPESDSAALRSRNSNGVSYQKRNLRPQQAMSHEIRLPQEWTY</sequence>
<gene>
    <name evidence="3" type="ORF">CISIN_1g012540mg</name>
</gene>
<dbReference type="STRING" id="2711.A0A067F441"/>
<keyword evidence="2" id="KW-0812">Transmembrane</keyword>
<accession>A0A067F441</accession>
<dbReference type="AlphaFoldDB" id="A0A067F441"/>
<keyword evidence="2" id="KW-1133">Transmembrane helix</keyword>
<keyword evidence="4" id="KW-1185">Reference proteome</keyword>
<organism evidence="3 4">
    <name type="scientific">Citrus sinensis</name>
    <name type="common">Sweet orange</name>
    <name type="synonym">Citrus aurantium var. sinensis</name>
    <dbReference type="NCBI Taxonomy" id="2711"/>
    <lineage>
        <taxon>Eukaryota</taxon>
        <taxon>Viridiplantae</taxon>
        <taxon>Streptophyta</taxon>
        <taxon>Embryophyta</taxon>
        <taxon>Tracheophyta</taxon>
        <taxon>Spermatophyta</taxon>
        <taxon>Magnoliopsida</taxon>
        <taxon>eudicotyledons</taxon>
        <taxon>Gunneridae</taxon>
        <taxon>Pentapetalae</taxon>
        <taxon>rosids</taxon>
        <taxon>malvids</taxon>
        <taxon>Sapindales</taxon>
        <taxon>Rutaceae</taxon>
        <taxon>Aurantioideae</taxon>
        <taxon>Citrus</taxon>
    </lineage>
</organism>
<evidence type="ECO:0000256" key="2">
    <source>
        <dbReference type="SAM" id="Phobius"/>
    </source>
</evidence>
<dbReference type="PANTHER" id="PTHR33356">
    <property type="entry name" value="TIP41-LIKE PROTEIN"/>
    <property type="match status" value="1"/>
</dbReference>
<proteinExistence type="predicted"/>
<keyword evidence="2" id="KW-0472">Membrane</keyword>
<evidence type="ECO:0000313" key="3">
    <source>
        <dbReference type="EMBL" id="KDO57981.1"/>
    </source>
</evidence>
<evidence type="ECO:0000256" key="1">
    <source>
        <dbReference type="SAM" id="MobiDB-lite"/>
    </source>
</evidence>
<name>A0A067F441_CITSI</name>
<feature type="region of interest" description="Disordered" evidence="1">
    <location>
        <begin position="246"/>
        <end position="270"/>
    </location>
</feature>
<protein>
    <submittedName>
        <fullName evidence="3">Uncharacterized protein</fullName>
    </submittedName>
</protein>
<dbReference type="PANTHER" id="PTHR33356:SF5">
    <property type="entry name" value="TIP41-LIKE PROTEIN"/>
    <property type="match status" value="1"/>
</dbReference>
<reference evidence="3 4" key="1">
    <citation type="submission" date="2014-04" db="EMBL/GenBank/DDBJ databases">
        <authorList>
            <consortium name="International Citrus Genome Consortium"/>
            <person name="Gmitter F."/>
            <person name="Chen C."/>
            <person name="Farmerie W."/>
            <person name="Harkins T."/>
            <person name="Desany B."/>
            <person name="Mohiuddin M."/>
            <person name="Kodira C."/>
            <person name="Borodovsky M."/>
            <person name="Lomsadze A."/>
            <person name="Burns P."/>
            <person name="Jenkins J."/>
            <person name="Prochnik S."/>
            <person name="Shu S."/>
            <person name="Chapman J."/>
            <person name="Pitluck S."/>
            <person name="Schmutz J."/>
            <person name="Rokhsar D."/>
        </authorList>
    </citation>
    <scope>NUCLEOTIDE SEQUENCE</scope>
</reference>